<evidence type="ECO:0000313" key="5">
    <source>
        <dbReference type="Proteomes" id="UP001642482"/>
    </source>
</evidence>
<keyword evidence="5" id="KW-1185">Reference proteome</keyword>
<dbReference type="EMBL" id="CAWUHD010000086">
    <property type="protein sequence ID" value="CAK7229534.1"/>
    <property type="molecule type" value="Genomic_DNA"/>
</dbReference>
<protein>
    <submittedName>
        <fullName evidence="4">Uncharacterized protein</fullName>
    </submittedName>
</protein>
<organism evidence="4 5">
    <name type="scientific">Sporothrix eucalyptigena</name>
    <dbReference type="NCBI Taxonomy" id="1812306"/>
    <lineage>
        <taxon>Eukaryota</taxon>
        <taxon>Fungi</taxon>
        <taxon>Dikarya</taxon>
        <taxon>Ascomycota</taxon>
        <taxon>Pezizomycotina</taxon>
        <taxon>Sordariomycetes</taxon>
        <taxon>Sordariomycetidae</taxon>
        <taxon>Ophiostomatales</taxon>
        <taxon>Ophiostomataceae</taxon>
        <taxon>Sporothrix</taxon>
    </lineage>
</organism>
<keyword evidence="3" id="KW-0472">Membrane</keyword>
<evidence type="ECO:0000256" key="3">
    <source>
        <dbReference type="SAM" id="Phobius"/>
    </source>
</evidence>
<evidence type="ECO:0000256" key="2">
    <source>
        <dbReference type="SAM" id="MobiDB-lite"/>
    </source>
</evidence>
<proteinExistence type="predicted"/>
<sequence>MKFLLFFIDPLVFSRFQSIGVDASIQDVIFHAMHTWKGYFFWFRVFLLVLSIFVMCGAQRWHQEQTIRGDLEKLHKRLEQLLEDVQEWRAAGHGEIEETHMALLRASIVHVAAEREGYNVGDLTRDLALDKMMKEVNRHIRKVRVILDATWKEEEARETDDDGEHDDTCLVRVPKPDTTAATMPDRSDHMRLKKPKDSKSPKNSKNTKYPGNTKESIKSKI</sequence>
<feature type="transmembrane region" description="Helical" evidence="3">
    <location>
        <begin position="39"/>
        <end position="58"/>
    </location>
</feature>
<name>A0ABP0CBX5_9PEZI</name>
<evidence type="ECO:0000313" key="4">
    <source>
        <dbReference type="EMBL" id="CAK7229534.1"/>
    </source>
</evidence>
<dbReference type="Proteomes" id="UP001642482">
    <property type="component" value="Unassembled WGS sequence"/>
</dbReference>
<keyword evidence="3" id="KW-1133">Transmembrane helix</keyword>
<comment type="caution">
    <text evidence="4">The sequence shown here is derived from an EMBL/GenBank/DDBJ whole genome shotgun (WGS) entry which is preliminary data.</text>
</comment>
<feature type="compositionally biased region" description="Basic and acidic residues" evidence="2">
    <location>
        <begin position="185"/>
        <end position="200"/>
    </location>
</feature>
<feature type="region of interest" description="Disordered" evidence="2">
    <location>
        <begin position="154"/>
        <end position="221"/>
    </location>
</feature>
<accession>A0ABP0CBX5</accession>
<feature type="coiled-coil region" evidence="1">
    <location>
        <begin position="64"/>
        <end position="91"/>
    </location>
</feature>
<feature type="compositionally biased region" description="Acidic residues" evidence="2">
    <location>
        <begin position="156"/>
        <end position="165"/>
    </location>
</feature>
<evidence type="ECO:0000256" key="1">
    <source>
        <dbReference type="SAM" id="Coils"/>
    </source>
</evidence>
<reference evidence="4 5" key="1">
    <citation type="submission" date="2024-01" db="EMBL/GenBank/DDBJ databases">
        <authorList>
            <person name="Allen C."/>
            <person name="Tagirdzhanova G."/>
        </authorList>
    </citation>
    <scope>NUCLEOTIDE SEQUENCE [LARGE SCALE GENOMIC DNA]</scope>
</reference>
<keyword evidence="3" id="KW-0812">Transmembrane</keyword>
<gene>
    <name evidence="4" type="ORF">SEUCBS140593_007278</name>
</gene>
<keyword evidence="1" id="KW-0175">Coiled coil</keyword>